<sequence length="453" mass="50031">MCMRKIFLLLLLPSLGAVQMRAIGGNSVPKEMVTPYGGPDTTVLNHKVRLPKDTIVVPSATSQAVRKNAQSLPSSISSPKVYEQINNNIVAGYINNFASRYSQHLQVMVSRGQPYFVMVEKIFREHGIPEEMKYLAVIESSFNTNARSRVGAVGAWQFMSGTARIFGLSVGKKVDERKDFYKSTVAAAKFLNELYNQFGDWLLVVAAYNCGPGGVQRAMNASGRSDFWGMQYFLPAESRNHVYKFIATGYILDRFNNFFGVGNDMSNTVVAAPAPTAAAYATTELSEEEMFNTVEFNISGKYRLDAIAKKLNMELSDLEHLNPDFTKMMSGPENSYDLRIPKEKMKEFQTEKEEILKESLQMMLDDKATAFDKSRFPAPAKVAAPAEAKAKKPVTTTTTAKTSKTSKTSAKAKTTAKGKAKAPTAKKKTVAKKTTAKKPVTAKKPTLKKTTLH</sequence>
<dbReference type="InterPro" id="IPR008258">
    <property type="entry name" value="Transglycosylase_SLT_dom_1"/>
</dbReference>
<keyword evidence="3" id="KW-0732">Signal</keyword>
<evidence type="ECO:0000256" key="3">
    <source>
        <dbReference type="SAM" id="SignalP"/>
    </source>
</evidence>
<dbReference type="EMBL" id="VOHS01000028">
    <property type="protein sequence ID" value="TWV97476.1"/>
    <property type="molecule type" value="Genomic_DNA"/>
</dbReference>
<dbReference type="InterPro" id="IPR023346">
    <property type="entry name" value="Lysozyme-like_dom_sf"/>
</dbReference>
<feature type="chain" id="PRO_5022727748" evidence="3">
    <location>
        <begin position="23"/>
        <end position="453"/>
    </location>
</feature>
<comment type="caution">
    <text evidence="5">The sequence shown here is derived from an EMBL/GenBank/DDBJ whole genome shotgun (WGS) entry which is preliminary data.</text>
</comment>
<feature type="compositionally biased region" description="Low complexity" evidence="2">
    <location>
        <begin position="382"/>
        <end position="413"/>
    </location>
</feature>
<evidence type="ECO:0000259" key="4">
    <source>
        <dbReference type="Pfam" id="PF01464"/>
    </source>
</evidence>
<dbReference type="CDD" id="cd16894">
    <property type="entry name" value="MltD-like"/>
    <property type="match status" value="1"/>
</dbReference>
<feature type="signal peptide" evidence="3">
    <location>
        <begin position="1"/>
        <end position="22"/>
    </location>
</feature>
<dbReference type="Gene3D" id="1.10.530.10">
    <property type="match status" value="1"/>
</dbReference>
<evidence type="ECO:0000313" key="6">
    <source>
        <dbReference type="Proteomes" id="UP000318815"/>
    </source>
</evidence>
<dbReference type="Pfam" id="PF01464">
    <property type="entry name" value="SLT"/>
    <property type="match status" value="1"/>
</dbReference>
<comment type="similarity">
    <text evidence="1">Belongs to the transglycosylase Slt family.</text>
</comment>
<accession>A0A5C6LP31</accession>
<keyword evidence="6" id="KW-1185">Reference proteome</keyword>
<dbReference type="PANTHER" id="PTHR37423:SF2">
    <property type="entry name" value="MEMBRANE-BOUND LYTIC MUREIN TRANSGLYCOSYLASE C"/>
    <property type="match status" value="1"/>
</dbReference>
<evidence type="ECO:0000256" key="1">
    <source>
        <dbReference type="ARBA" id="ARBA00007734"/>
    </source>
</evidence>
<dbReference type="AlphaFoldDB" id="A0A5C6LP31"/>
<evidence type="ECO:0000256" key="2">
    <source>
        <dbReference type="SAM" id="MobiDB-lite"/>
    </source>
</evidence>
<proteinExistence type="inferred from homology"/>
<feature type="region of interest" description="Disordered" evidence="2">
    <location>
        <begin position="382"/>
        <end position="453"/>
    </location>
</feature>
<evidence type="ECO:0000313" key="5">
    <source>
        <dbReference type="EMBL" id="TWV97476.1"/>
    </source>
</evidence>
<protein>
    <submittedName>
        <fullName evidence="5">Lytic transglycosylase domain-containing protein</fullName>
    </submittedName>
</protein>
<dbReference type="OrthoDB" id="9815002at2"/>
<feature type="domain" description="Transglycosylase SLT" evidence="4">
    <location>
        <begin position="128"/>
        <end position="228"/>
    </location>
</feature>
<name>A0A5C6LP31_9BACT</name>
<dbReference type="Proteomes" id="UP000318815">
    <property type="component" value="Unassembled WGS sequence"/>
</dbReference>
<feature type="compositionally biased region" description="Basic residues" evidence="2">
    <location>
        <begin position="414"/>
        <end position="436"/>
    </location>
</feature>
<dbReference type="PANTHER" id="PTHR37423">
    <property type="entry name" value="SOLUBLE LYTIC MUREIN TRANSGLYCOSYLASE-RELATED"/>
    <property type="match status" value="1"/>
</dbReference>
<gene>
    <name evidence="5" type="ORF">FEF09_21750</name>
</gene>
<organism evidence="5 6">
    <name type="scientific">Chitinophaga pinensis</name>
    <dbReference type="NCBI Taxonomy" id="79329"/>
    <lineage>
        <taxon>Bacteria</taxon>
        <taxon>Pseudomonadati</taxon>
        <taxon>Bacteroidota</taxon>
        <taxon>Chitinophagia</taxon>
        <taxon>Chitinophagales</taxon>
        <taxon>Chitinophagaceae</taxon>
        <taxon>Chitinophaga</taxon>
    </lineage>
</organism>
<dbReference type="SUPFAM" id="SSF53955">
    <property type="entry name" value="Lysozyme-like"/>
    <property type="match status" value="1"/>
</dbReference>
<reference evidence="5 6" key="1">
    <citation type="submission" date="2019-08" db="EMBL/GenBank/DDBJ databases">
        <title>Whole genome sequencing of chitin degrading bacteria Chitinophaga pinensis YS16.</title>
        <authorList>
            <person name="Singh R.P."/>
            <person name="Manchanda G."/>
            <person name="Maurya I.K."/>
            <person name="Joshi N.K."/>
            <person name="Srivastava A.K."/>
        </authorList>
    </citation>
    <scope>NUCLEOTIDE SEQUENCE [LARGE SCALE GENOMIC DNA]</scope>
    <source>
        <strain evidence="5 6">YS-16</strain>
    </source>
</reference>